<dbReference type="InterPro" id="IPR020843">
    <property type="entry name" value="ER"/>
</dbReference>
<evidence type="ECO:0000256" key="1">
    <source>
        <dbReference type="ARBA" id="ARBA00001947"/>
    </source>
</evidence>
<dbReference type="Pfam" id="PF08240">
    <property type="entry name" value="ADH_N"/>
    <property type="match status" value="1"/>
</dbReference>
<comment type="caution">
    <text evidence="7">The sequence shown here is derived from an EMBL/GenBank/DDBJ whole genome shotgun (WGS) entry which is preliminary data.</text>
</comment>
<dbReference type="Proteomes" id="UP000092668">
    <property type="component" value="Unassembled WGS sequence"/>
</dbReference>
<evidence type="ECO:0000313" key="8">
    <source>
        <dbReference type="Proteomes" id="UP000092668"/>
    </source>
</evidence>
<dbReference type="SUPFAM" id="SSF51735">
    <property type="entry name" value="NAD(P)-binding Rossmann-fold domains"/>
    <property type="match status" value="1"/>
</dbReference>
<dbReference type="STRING" id="354243.BST28_13460"/>
<evidence type="ECO:0000256" key="4">
    <source>
        <dbReference type="ARBA" id="ARBA00023002"/>
    </source>
</evidence>
<reference evidence="7 8" key="1">
    <citation type="submission" date="2015-06" db="EMBL/GenBank/DDBJ databases">
        <title>Genome sequence of Mycobacterium kumamotonense strain Roo.</title>
        <authorList>
            <person name="Greninger A.L."/>
            <person name="Cunningham G."/>
            <person name="Miller S."/>
        </authorList>
    </citation>
    <scope>NUCLEOTIDE SEQUENCE [LARGE SCALE GENOMIC DNA]</scope>
    <source>
        <strain evidence="7 8">Roo</strain>
    </source>
</reference>
<accession>A0A1B8SBZ7</accession>
<dbReference type="InterPro" id="IPR002328">
    <property type="entry name" value="ADH_Zn_CS"/>
</dbReference>
<dbReference type="GO" id="GO:0008270">
    <property type="term" value="F:zinc ion binding"/>
    <property type="evidence" value="ECO:0007669"/>
    <property type="project" value="InterPro"/>
</dbReference>
<comment type="similarity">
    <text evidence="5">Belongs to the zinc-containing alcohol dehydrogenase family.</text>
</comment>
<evidence type="ECO:0000256" key="3">
    <source>
        <dbReference type="ARBA" id="ARBA00022833"/>
    </source>
</evidence>
<evidence type="ECO:0000259" key="6">
    <source>
        <dbReference type="SMART" id="SM00829"/>
    </source>
</evidence>
<dbReference type="InterPro" id="IPR013149">
    <property type="entry name" value="ADH-like_C"/>
</dbReference>
<keyword evidence="2 5" id="KW-0479">Metal-binding</keyword>
<proteinExistence type="inferred from homology"/>
<protein>
    <submittedName>
        <fullName evidence="7">Dehydrogenase</fullName>
    </submittedName>
</protein>
<dbReference type="GO" id="GO:0016491">
    <property type="term" value="F:oxidoreductase activity"/>
    <property type="evidence" value="ECO:0007669"/>
    <property type="project" value="UniProtKB-KW"/>
</dbReference>
<dbReference type="PATRIC" id="fig|354243.3.peg.3875"/>
<dbReference type="OrthoDB" id="241504at2"/>
<dbReference type="SUPFAM" id="SSF50129">
    <property type="entry name" value="GroES-like"/>
    <property type="match status" value="1"/>
</dbReference>
<keyword evidence="4" id="KW-0560">Oxidoreductase</keyword>
<dbReference type="PANTHER" id="PTHR42813:SF2">
    <property type="entry name" value="DEHYDROGENASE, ZINC-CONTAINING, PUTATIVE (AFU_ORTHOLOGUE AFUA_2G02810)-RELATED"/>
    <property type="match status" value="1"/>
</dbReference>
<organism evidence="7 8">
    <name type="scientific">Mycolicibacter kumamotonensis</name>
    <dbReference type="NCBI Taxonomy" id="354243"/>
    <lineage>
        <taxon>Bacteria</taxon>
        <taxon>Bacillati</taxon>
        <taxon>Actinomycetota</taxon>
        <taxon>Actinomycetes</taxon>
        <taxon>Mycobacteriales</taxon>
        <taxon>Mycobacteriaceae</taxon>
        <taxon>Mycolicibacter</taxon>
    </lineage>
</organism>
<comment type="cofactor">
    <cofactor evidence="1 5">
        <name>Zn(2+)</name>
        <dbReference type="ChEBI" id="CHEBI:29105"/>
    </cofactor>
</comment>
<name>A0A1B8SBZ7_9MYCO</name>
<keyword evidence="3 5" id="KW-0862">Zinc</keyword>
<dbReference type="RefSeq" id="WP_019736913.1">
    <property type="nucleotide sequence ID" value="NZ_LFOE01000035.1"/>
</dbReference>
<evidence type="ECO:0000256" key="2">
    <source>
        <dbReference type="ARBA" id="ARBA00022723"/>
    </source>
</evidence>
<dbReference type="SMART" id="SM00829">
    <property type="entry name" value="PKS_ER"/>
    <property type="match status" value="1"/>
</dbReference>
<dbReference type="EMBL" id="LFOE01000035">
    <property type="protein sequence ID" value="OBY30261.1"/>
    <property type="molecule type" value="Genomic_DNA"/>
</dbReference>
<evidence type="ECO:0000313" key="7">
    <source>
        <dbReference type="EMBL" id="OBY30261.1"/>
    </source>
</evidence>
<dbReference type="Gene3D" id="3.90.180.10">
    <property type="entry name" value="Medium-chain alcohol dehydrogenases, catalytic domain"/>
    <property type="match status" value="1"/>
</dbReference>
<sequence>MRSVVIDAPGSIRVDNRPDPELPGADAAVVAVTATAICGSDLHFYEGDYPIVDPVPLGHEAIGTVVEAGPEVGSVRVGDRVMVSSVAGCGHCAGCATRDPIRCHSGPQIFGSGALGGAQSELLAVPGADFQLARIPDGLCDEEALLLTDNLATGWAAALRADIPVGGTVAVIGLGAVGLCAARSALFLGAATVLGVDPVSQRRERVVAMGITPAEPSATSAAMELTGGRGVDAVIDAVGSDVTMSDALTAVRAGGTVSVVGVHDLQPFPFPALPALVRSITLRMTTAPVQQTWPQLVPLLQSGRLSMDGIFTTEMPLDDAAEAYRAVAARSGDVVKVLLTP</sequence>
<dbReference type="PROSITE" id="PS00059">
    <property type="entry name" value="ADH_ZINC"/>
    <property type="match status" value="1"/>
</dbReference>
<dbReference type="InterPro" id="IPR013154">
    <property type="entry name" value="ADH-like_N"/>
</dbReference>
<feature type="domain" description="Enoyl reductase (ER)" evidence="6">
    <location>
        <begin position="7"/>
        <end position="339"/>
    </location>
</feature>
<dbReference type="InterPro" id="IPR036291">
    <property type="entry name" value="NAD(P)-bd_dom_sf"/>
</dbReference>
<dbReference type="AlphaFoldDB" id="A0A1B8SBZ7"/>
<dbReference type="Gene3D" id="3.40.50.720">
    <property type="entry name" value="NAD(P)-binding Rossmann-like Domain"/>
    <property type="match status" value="1"/>
</dbReference>
<dbReference type="Pfam" id="PF00107">
    <property type="entry name" value="ADH_zinc_N"/>
    <property type="match status" value="1"/>
</dbReference>
<dbReference type="InterPro" id="IPR011032">
    <property type="entry name" value="GroES-like_sf"/>
</dbReference>
<evidence type="ECO:0000256" key="5">
    <source>
        <dbReference type="RuleBase" id="RU361277"/>
    </source>
</evidence>
<keyword evidence="8" id="KW-1185">Reference proteome</keyword>
<dbReference type="PANTHER" id="PTHR42813">
    <property type="entry name" value="ZINC-TYPE ALCOHOL DEHYDROGENASE-LIKE"/>
    <property type="match status" value="1"/>
</dbReference>
<gene>
    <name evidence="7" type="ORF">ACT18_18740</name>
</gene>